<protein>
    <submittedName>
        <fullName evidence="2">Signal transduction histidine kinase</fullName>
    </submittedName>
</protein>
<dbReference type="GO" id="GO:0016301">
    <property type="term" value="F:kinase activity"/>
    <property type="evidence" value="ECO:0007669"/>
    <property type="project" value="UniProtKB-KW"/>
</dbReference>
<accession>A0AA41H7Y7</accession>
<evidence type="ECO:0000313" key="3">
    <source>
        <dbReference type="Proteomes" id="UP001155901"/>
    </source>
</evidence>
<keyword evidence="2" id="KW-0418">Kinase</keyword>
<reference evidence="1" key="1">
    <citation type="submission" date="2021-07" db="EMBL/GenBank/DDBJ databases">
        <title>Characterization of violacein-producing bacteria and related species.</title>
        <authorList>
            <person name="Wilson H.S."/>
            <person name="De Leon M.E."/>
        </authorList>
    </citation>
    <scope>NUCLEOTIDE SEQUENCE</scope>
    <source>
        <strain evidence="1">HSC-15S17</strain>
    </source>
</reference>
<reference evidence="2" key="2">
    <citation type="submission" date="2022-03" db="EMBL/GenBank/DDBJ databases">
        <title>Genome Encyclopedia of Bacteria and Archaea VI: Functional Genomics of Type Strains.</title>
        <authorList>
            <person name="Whitman W."/>
        </authorList>
    </citation>
    <scope>NUCLEOTIDE SEQUENCE</scope>
    <source>
        <strain evidence="2">HSC-15S17</strain>
    </source>
</reference>
<evidence type="ECO:0000313" key="2">
    <source>
        <dbReference type="EMBL" id="MCP2011406.1"/>
    </source>
</evidence>
<name>A0AA41H7Y7_9BURK</name>
<dbReference type="EMBL" id="JALJZU010000011">
    <property type="protein sequence ID" value="MCP2011406.1"/>
    <property type="molecule type" value="Genomic_DNA"/>
</dbReference>
<dbReference type="EMBL" id="JAHTGR010000007">
    <property type="protein sequence ID" value="MBV6322259.1"/>
    <property type="molecule type" value="Genomic_DNA"/>
</dbReference>
<evidence type="ECO:0000313" key="4">
    <source>
        <dbReference type="Proteomes" id="UP001162889"/>
    </source>
</evidence>
<dbReference type="AlphaFoldDB" id="A0AA41H7Y7"/>
<organism evidence="1 3">
    <name type="scientific">Duganella violaceipulchra</name>
    <dbReference type="NCBI Taxonomy" id="2849652"/>
    <lineage>
        <taxon>Bacteria</taxon>
        <taxon>Pseudomonadati</taxon>
        <taxon>Pseudomonadota</taxon>
        <taxon>Betaproteobacteria</taxon>
        <taxon>Burkholderiales</taxon>
        <taxon>Oxalobacteraceae</taxon>
        <taxon>Telluria group</taxon>
        <taxon>Duganella</taxon>
    </lineage>
</organism>
<dbReference type="RefSeq" id="WP_217943033.1">
    <property type="nucleotide sequence ID" value="NZ_JAHTGR010000007.1"/>
</dbReference>
<dbReference type="Proteomes" id="UP001162889">
    <property type="component" value="Unassembled WGS sequence"/>
</dbReference>
<proteinExistence type="predicted"/>
<sequence>MFPLILLLLGVLLACLGAAVRRHRRRLAERERATAAVQDALLQAMQGLILRFQSVGHRLPEGSAERAAIDAILDQADEALAEARNRMAALR</sequence>
<gene>
    <name evidence="1" type="ORF">KVP70_15025</name>
    <name evidence="2" type="ORF">L1274_005155</name>
</gene>
<keyword evidence="2" id="KW-0808">Transferase</keyword>
<dbReference type="Proteomes" id="UP001155901">
    <property type="component" value="Unassembled WGS sequence"/>
</dbReference>
<keyword evidence="4" id="KW-1185">Reference proteome</keyword>
<evidence type="ECO:0000313" key="1">
    <source>
        <dbReference type="EMBL" id="MBV6322259.1"/>
    </source>
</evidence>
<comment type="caution">
    <text evidence="1">The sequence shown here is derived from an EMBL/GenBank/DDBJ whole genome shotgun (WGS) entry which is preliminary data.</text>
</comment>